<dbReference type="SMART" id="SM00408">
    <property type="entry name" value="IGc2"/>
    <property type="match status" value="2"/>
</dbReference>
<dbReference type="PANTHER" id="PTHR23279:SF46">
    <property type="entry name" value="DEFECTIVE PROBOSCIS EXTENSION RESPONSE 10, ISOFORM A-RELATED"/>
    <property type="match status" value="1"/>
</dbReference>
<proteinExistence type="predicted"/>
<dbReference type="FunFam" id="2.60.40.10:FF:000129">
    <property type="entry name" value="CLUMA_CG018772, isoform A"/>
    <property type="match status" value="1"/>
</dbReference>
<dbReference type="SMART" id="SM00409">
    <property type="entry name" value="IG"/>
    <property type="match status" value="2"/>
</dbReference>
<dbReference type="SMART" id="SM00406">
    <property type="entry name" value="IGv"/>
    <property type="match status" value="2"/>
</dbReference>
<organism evidence="3 4">
    <name type="scientific">Hyalella azteca</name>
    <name type="common">Amphipod</name>
    <dbReference type="NCBI Taxonomy" id="294128"/>
    <lineage>
        <taxon>Eukaryota</taxon>
        <taxon>Metazoa</taxon>
        <taxon>Ecdysozoa</taxon>
        <taxon>Arthropoda</taxon>
        <taxon>Crustacea</taxon>
        <taxon>Multicrustacea</taxon>
        <taxon>Malacostraca</taxon>
        <taxon>Eumalacostraca</taxon>
        <taxon>Peracarida</taxon>
        <taxon>Amphipoda</taxon>
        <taxon>Senticaudata</taxon>
        <taxon>Talitrida</taxon>
        <taxon>Talitroidea</taxon>
        <taxon>Hyalellidae</taxon>
        <taxon>Hyalella</taxon>
    </lineage>
</organism>
<evidence type="ECO:0000313" key="4">
    <source>
        <dbReference type="RefSeq" id="XP_047735780.1"/>
    </source>
</evidence>
<dbReference type="InterPro" id="IPR037448">
    <property type="entry name" value="Zig-8"/>
</dbReference>
<keyword evidence="3" id="KW-1185">Reference proteome</keyword>
<evidence type="ECO:0000259" key="2">
    <source>
        <dbReference type="PROSITE" id="PS50835"/>
    </source>
</evidence>
<dbReference type="InterPro" id="IPR013106">
    <property type="entry name" value="Ig_V-set"/>
</dbReference>
<dbReference type="InterPro" id="IPR007110">
    <property type="entry name" value="Ig-like_dom"/>
</dbReference>
<dbReference type="InterPro" id="IPR003599">
    <property type="entry name" value="Ig_sub"/>
</dbReference>
<dbReference type="InterPro" id="IPR013783">
    <property type="entry name" value="Ig-like_fold"/>
</dbReference>
<dbReference type="Pfam" id="PF07686">
    <property type="entry name" value="V-set"/>
    <property type="match status" value="1"/>
</dbReference>
<dbReference type="RefSeq" id="XP_047735780.1">
    <property type="nucleotide sequence ID" value="XM_047879824.1"/>
</dbReference>
<dbReference type="CDD" id="cd00096">
    <property type="entry name" value="Ig"/>
    <property type="match status" value="1"/>
</dbReference>
<feature type="chain" id="PRO_5038023667" evidence="1">
    <location>
        <begin position="31"/>
        <end position="463"/>
    </location>
</feature>
<gene>
    <name evidence="4" type="primary">LOC125177660</name>
</gene>
<feature type="domain" description="Ig-like" evidence="2">
    <location>
        <begin position="149"/>
        <end position="241"/>
    </location>
</feature>
<dbReference type="GO" id="GO:0032589">
    <property type="term" value="C:neuron projection membrane"/>
    <property type="evidence" value="ECO:0007669"/>
    <property type="project" value="TreeGrafter"/>
</dbReference>
<dbReference type="Proteomes" id="UP000694843">
    <property type="component" value="Unplaced"/>
</dbReference>
<keyword evidence="1" id="KW-0732">Signal</keyword>
<accession>A0A979FFU7</accession>
<dbReference type="InterPro" id="IPR003598">
    <property type="entry name" value="Ig_sub2"/>
</dbReference>
<feature type="domain" description="Ig-like" evidence="2">
    <location>
        <begin position="39"/>
        <end position="141"/>
    </location>
</feature>
<dbReference type="OrthoDB" id="190835at2759"/>
<dbReference type="Pfam" id="PF13927">
    <property type="entry name" value="Ig_3"/>
    <property type="match status" value="1"/>
</dbReference>
<evidence type="ECO:0000256" key="1">
    <source>
        <dbReference type="SAM" id="SignalP"/>
    </source>
</evidence>
<name>A0A979FFU7_HYAAZ</name>
<dbReference type="KEGG" id="hazt:125177660"/>
<dbReference type="Gene3D" id="2.60.40.10">
    <property type="entry name" value="Immunoglobulins"/>
    <property type="match status" value="2"/>
</dbReference>
<dbReference type="PANTHER" id="PTHR23279">
    <property type="entry name" value="DEFECTIVE PROBOSCIS EXTENSION RESPONSE DPR -RELATED"/>
    <property type="match status" value="1"/>
</dbReference>
<dbReference type="GeneID" id="125177660"/>
<dbReference type="SUPFAM" id="SSF48726">
    <property type="entry name" value="Immunoglobulin"/>
    <property type="match status" value="2"/>
</dbReference>
<dbReference type="AlphaFoldDB" id="A0A979FFU7"/>
<dbReference type="PROSITE" id="PS50835">
    <property type="entry name" value="IG_LIKE"/>
    <property type="match status" value="2"/>
</dbReference>
<dbReference type="CDD" id="cd00099">
    <property type="entry name" value="IgV"/>
    <property type="match status" value="1"/>
</dbReference>
<dbReference type="FunFam" id="2.60.40.10:FF:000533">
    <property type="entry name" value="Uncharacterized protein, isoform A"/>
    <property type="match status" value="1"/>
</dbReference>
<sequence length="463" mass="51756">MTSLGKMTFKISKASSFLLLMAGIFSAAVAHETLIPPPPLITNQPYFDSTMQANLTSHVGRNAELHCRVHNIGNRTQISWIRGRDLRILTVGKYTYTTDLRYQATHLDGTNQWTLTIRSVQPRDEGHYDCQISTKPIKVFTTHLRVLTPKVEILGSPDLYVQRHSMINLTCVLHDIPEPPAYIYWFHRNKSISYSSSRDGISLVVEKGPTTSSHLLIRNARVQDSGDYTCSPQDMNSTSIRVHVLNGDWQTYKLHVVRSNMMDMLVVRPQCMEDAEMIMICKGVGDLELIMLMQEQDLEMIMLMQVQDLKMIMLMQVQDLKMIMLDASAGFKDDYADASALFKDDYADPIEGFIDDYAEVSAGFIDDYADASAGFKDDYAYASAGFKDDYVDASAGFKDDYADASAGFKDDYADASALRRTVGGNANQRSVTDAGERHGTASVGVFPAGFSGSFFLLRINDTY</sequence>
<protein>
    <submittedName>
        <fullName evidence="4">Uncharacterized protein LOC125177660</fullName>
    </submittedName>
</protein>
<dbReference type="InterPro" id="IPR036179">
    <property type="entry name" value="Ig-like_dom_sf"/>
</dbReference>
<evidence type="ECO:0000313" key="3">
    <source>
        <dbReference type="Proteomes" id="UP000694843"/>
    </source>
</evidence>
<reference evidence="4" key="1">
    <citation type="submission" date="2025-08" db="UniProtKB">
        <authorList>
            <consortium name="RefSeq"/>
        </authorList>
    </citation>
    <scope>IDENTIFICATION</scope>
    <source>
        <tissue evidence="4">Whole organism</tissue>
    </source>
</reference>
<feature type="signal peptide" evidence="1">
    <location>
        <begin position="1"/>
        <end position="30"/>
    </location>
</feature>
<dbReference type="GO" id="GO:0050808">
    <property type="term" value="P:synapse organization"/>
    <property type="evidence" value="ECO:0007669"/>
    <property type="project" value="TreeGrafter"/>
</dbReference>